<keyword evidence="2" id="KW-1185">Reference proteome</keyword>
<protein>
    <submittedName>
        <fullName evidence="1">Uncharacterized protein</fullName>
    </submittedName>
</protein>
<reference evidence="1 2" key="1">
    <citation type="journal article" date="2022" name="DNA Res.">
        <title>Chromosomal-level genome assembly of the orchid tree Bauhinia variegata (Leguminosae; Cercidoideae) supports the allotetraploid origin hypothesis of Bauhinia.</title>
        <authorList>
            <person name="Zhong Y."/>
            <person name="Chen Y."/>
            <person name="Zheng D."/>
            <person name="Pang J."/>
            <person name="Liu Y."/>
            <person name="Luo S."/>
            <person name="Meng S."/>
            <person name="Qian L."/>
            <person name="Wei D."/>
            <person name="Dai S."/>
            <person name="Zhou R."/>
        </authorList>
    </citation>
    <scope>NUCLEOTIDE SEQUENCE [LARGE SCALE GENOMIC DNA]</scope>
    <source>
        <strain evidence="1">BV-YZ2020</strain>
    </source>
</reference>
<evidence type="ECO:0000313" key="2">
    <source>
        <dbReference type="Proteomes" id="UP000828941"/>
    </source>
</evidence>
<proteinExistence type="predicted"/>
<dbReference type="Proteomes" id="UP000828941">
    <property type="component" value="Chromosome 4"/>
</dbReference>
<dbReference type="EMBL" id="CM039429">
    <property type="protein sequence ID" value="KAI4347120.1"/>
    <property type="molecule type" value="Genomic_DNA"/>
</dbReference>
<evidence type="ECO:0000313" key="1">
    <source>
        <dbReference type="EMBL" id="KAI4347120.1"/>
    </source>
</evidence>
<gene>
    <name evidence="1" type="ORF">L6164_007963</name>
</gene>
<comment type="caution">
    <text evidence="1">The sequence shown here is derived from an EMBL/GenBank/DDBJ whole genome shotgun (WGS) entry which is preliminary data.</text>
</comment>
<accession>A0ACB9PKP1</accession>
<name>A0ACB9PKP1_BAUVA</name>
<sequence>MPHTRKTTKLQVLLPLYCLQSQFHCYLQCSPNSSPEAPPQTTAHEIMKSPRQTLVRTLAERLVGTCFFDQFGDLGL</sequence>
<organism evidence="1 2">
    <name type="scientific">Bauhinia variegata</name>
    <name type="common">Purple orchid tree</name>
    <name type="synonym">Phanera variegata</name>
    <dbReference type="NCBI Taxonomy" id="167791"/>
    <lineage>
        <taxon>Eukaryota</taxon>
        <taxon>Viridiplantae</taxon>
        <taxon>Streptophyta</taxon>
        <taxon>Embryophyta</taxon>
        <taxon>Tracheophyta</taxon>
        <taxon>Spermatophyta</taxon>
        <taxon>Magnoliopsida</taxon>
        <taxon>eudicotyledons</taxon>
        <taxon>Gunneridae</taxon>
        <taxon>Pentapetalae</taxon>
        <taxon>rosids</taxon>
        <taxon>fabids</taxon>
        <taxon>Fabales</taxon>
        <taxon>Fabaceae</taxon>
        <taxon>Cercidoideae</taxon>
        <taxon>Cercideae</taxon>
        <taxon>Bauhiniinae</taxon>
        <taxon>Bauhinia</taxon>
    </lineage>
</organism>